<protein>
    <submittedName>
        <fullName evidence="1">Uncharacterized protein</fullName>
    </submittedName>
</protein>
<organism evidence="1">
    <name type="scientific">Timema tahoe</name>
    <dbReference type="NCBI Taxonomy" id="61484"/>
    <lineage>
        <taxon>Eukaryota</taxon>
        <taxon>Metazoa</taxon>
        <taxon>Ecdysozoa</taxon>
        <taxon>Arthropoda</taxon>
        <taxon>Hexapoda</taxon>
        <taxon>Insecta</taxon>
        <taxon>Pterygota</taxon>
        <taxon>Neoptera</taxon>
        <taxon>Polyneoptera</taxon>
        <taxon>Phasmatodea</taxon>
        <taxon>Timematodea</taxon>
        <taxon>Timematoidea</taxon>
        <taxon>Timematidae</taxon>
        <taxon>Timema</taxon>
    </lineage>
</organism>
<name>A0A7R9FJS4_9NEOP</name>
<sequence>MVGNKVPSARRYEPASKHYRLSGQRCIVPTFAARGCHVVSTASPLAILIGPHEAEFDPIPDIVSQINFGDRNQDLWICSYRGGYFPNFSKRVLSDRKNVSSLCCHIYGSDPASVSSYFSPTLASVRIEKVLDRAHVNKYNSSSIQTIMICTSYSCQCTIVRIKPSRVEGGCVILIDHSYVADNLCMSITDSALKYERRLTLGSMGKLDLYIHLGTAGRVAAAINRMTYENDRGAPTHDQAQKPRVLGQLVRIVGVPQHLTGVVKHQVEERVIPEAVTIAKMKQNMTTEYN</sequence>
<gene>
    <name evidence="1" type="ORF">TTEB3V08_LOCUS2623</name>
</gene>
<dbReference type="EMBL" id="OE000629">
    <property type="protein sequence ID" value="CAD7454521.1"/>
    <property type="molecule type" value="Genomic_DNA"/>
</dbReference>
<evidence type="ECO:0000313" key="1">
    <source>
        <dbReference type="EMBL" id="CAD7454521.1"/>
    </source>
</evidence>
<dbReference type="AlphaFoldDB" id="A0A7R9FJS4"/>
<reference evidence="1" key="1">
    <citation type="submission" date="2020-11" db="EMBL/GenBank/DDBJ databases">
        <authorList>
            <person name="Tran Van P."/>
        </authorList>
    </citation>
    <scope>NUCLEOTIDE SEQUENCE</scope>
</reference>
<accession>A0A7R9FJS4</accession>
<proteinExistence type="predicted"/>